<sequence>MENSKIFIAAIKKNITPDITASIATKLTSPNKNLQNNGIIICSSVPSIILSALRFQEVSQLPVFHSEILTENPENSKIRQKFYNSEMLNNYFYAKLQGKPWLDFEKLTYYYKHIFLFIEWKFVETHFSENELILQHEYKSAKICTYTFIKKVKLEAKEEDSHRSQELLLCGIKNGLMNVLKENSQELIEILESFRNEINQIVDKAKALSKHLIKRKKATKEGKENIKKLSTKVLNIKTQFNTLKTNIEKIKNTAELLYPQMPENHYPFNLISCLTLQDNDDWELKLNNTTSNYYCQVEIWCIETQSKICEFSLIEPHSKIKKIIKINMPETEVFYKHLIAQTEGKIISDAYTINPIVIGNVEMIEENSYKVNFISMSKTMEFDRLQVACDKIPDAFDAEYSKIEYEESSAVIKFDKVPKAASFVVLDGKRIVSNLKEFCFREKEESDEEDIDDIE</sequence>
<dbReference type="AlphaFoldDB" id="A0AAU9IF57"/>
<name>A0AAU9IF57_9CILI</name>
<organism evidence="2 3">
    <name type="scientific">Blepharisma stoltei</name>
    <dbReference type="NCBI Taxonomy" id="1481888"/>
    <lineage>
        <taxon>Eukaryota</taxon>
        <taxon>Sar</taxon>
        <taxon>Alveolata</taxon>
        <taxon>Ciliophora</taxon>
        <taxon>Postciliodesmatophora</taxon>
        <taxon>Heterotrichea</taxon>
        <taxon>Heterotrichida</taxon>
        <taxon>Blepharismidae</taxon>
        <taxon>Blepharisma</taxon>
    </lineage>
</organism>
<comment type="caution">
    <text evidence="2">The sequence shown here is derived from an EMBL/GenBank/DDBJ whole genome shotgun (WGS) entry which is preliminary data.</text>
</comment>
<evidence type="ECO:0000256" key="1">
    <source>
        <dbReference type="SAM" id="Coils"/>
    </source>
</evidence>
<evidence type="ECO:0000313" key="2">
    <source>
        <dbReference type="EMBL" id="CAG9310813.1"/>
    </source>
</evidence>
<keyword evidence="3" id="KW-1185">Reference proteome</keyword>
<protein>
    <submittedName>
        <fullName evidence="2">Uncharacterized protein</fullName>
    </submittedName>
</protein>
<dbReference type="Proteomes" id="UP001162131">
    <property type="component" value="Unassembled WGS sequence"/>
</dbReference>
<feature type="coiled-coil region" evidence="1">
    <location>
        <begin position="177"/>
        <end position="211"/>
    </location>
</feature>
<reference evidence="2" key="1">
    <citation type="submission" date="2021-09" db="EMBL/GenBank/DDBJ databases">
        <authorList>
            <consortium name="AG Swart"/>
            <person name="Singh M."/>
            <person name="Singh A."/>
            <person name="Seah K."/>
            <person name="Emmerich C."/>
        </authorList>
    </citation>
    <scope>NUCLEOTIDE SEQUENCE</scope>
    <source>
        <strain evidence="2">ATCC30299</strain>
    </source>
</reference>
<accession>A0AAU9IF57</accession>
<dbReference type="EMBL" id="CAJZBQ010000003">
    <property type="protein sequence ID" value="CAG9310813.1"/>
    <property type="molecule type" value="Genomic_DNA"/>
</dbReference>
<keyword evidence="1" id="KW-0175">Coiled coil</keyword>
<evidence type="ECO:0000313" key="3">
    <source>
        <dbReference type="Proteomes" id="UP001162131"/>
    </source>
</evidence>
<gene>
    <name evidence="2" type="ORF">BSTOLATCC_MIC2527</name>
</gene>
<proteinExistence type="predicted"/>